<sequence length="143" mass="15492">MAPPEGYNPNRVPKVTTHVWAQLKGKVVDPLECGGGMAAGWSKVKEEQAQGRKQGAEDGEKGKKGGGEEEEEREAGKGMGCRKLNKQLQAQSCSQVVKSWKFIDTDDKDKPEAATSSKLIVTLALPAPPPPQPSTNIYNTYIR</sequence>
<feature type="region of interest" description="Disordered" evidence="1">
    <location>
        <begin position="124"/>
        <end position="143"/>
    </location>
</feature>
<feature type="compositionally biased region" description="Basic and acidic residues" evidence="1">
    <location>
        <begin position="43"/>
        <end position="67"/>
    </location>
</feature>
<protein>
    <submittedName>
        <fullName evidence="2">Uncharacterized protein</fullName>
    </submittedName>
</protein>
<accession>A0A0D0DAZ7</accession>
<feature type="compositionally biased region" description="Polar residues" evidence="1">
    <location>
        <begin position="134"/>
        <end position="143"/>
    </location>
</feature>
<dbReference type="EMBL" id="KN828926">
    <property type="protein sequence ID" value="KIK74370.1"/>
    <property type="molecule type" value="Genomic_DNA"/>
</dbReference>
<name>A0A0D0DAZ7_9AGAM</name>
<evidence type="ECO:0000313" key="2">
    <source>
        <dbReference type="EMBL" id="KIK74370.1"/>
    </source>
</evidence>
<keyword evidence="3" id="KW-1185">Reference proteome</keyword>
<evidence type="ECO:0000256" key="1">
    <source>
        <dbReference type="SAM" id="MobiDB-lite"/>
    </source>
</evidence>
<gene>
    <name evidence="2" type="ORF">PAXRUDRAFT_19946</name>
</gene>
<dbReference type="HOGENOM" id="CLU_1806824_0_0_1"/>
<evidence type="ECO:0000313" key="3">
    <source>
        <dbReference type="Proteomes" id="UP000054538"/>
    </source>
</evidence>
<reference evidence="3" key="2">
    <citation type="submission" date="2015-01" db="EMBL/GenBank/DDBJ databases">
        <title>Evolutionary Origins and Diversification of the Mycorrhizal Mutualists.</title>
        <authorList>
            <consortium name="DOE Joint Genome Institute"/>
            <consortium name="Mycorrhizal Genomics Consortium"/>
            <person name="Kohler A."/>
            <person name="Kuo A."/>
            <person name="Nagy L.G."/>
            <person name="Floudas D."/>
            <person name="Copeland A."/>
            <person name="Barry K.W."/>
            <person name="Cichocki N."/>
            <person name="Veneault-Fourrey C."/>
            <person name="LaButti K."/>
            <person name="Lindquist E.A."/>
            <person name="Lipzen A."/>
            <person name="Lundell T."/>
            <person name="Morin E."/>
            <person name="Murat C."/>
            <person name="Riley R."/>
            <person name="Ohm R."/>
            <person name="Sun H."/>
            <person name="Tunlid A."/>
            <person name="Henrissat B."/>
            <person name="Grigoriev I.V."/>
            <person name="Hibbett D.S."/>
            <person name="Martin F."/>
        </authorList>
    </citation>
    <scope>NUCLEOTIDE SEQUENCE [LARGE SCALE GENOMIC DNA]</scope>
    <source>
        <strain evidence="3">Ve08.2h10</strain>
    </source>
</reference>
<organism evidence="2 3">
    <name type="scientific">Paxillus rubicundulus Ve08.2h10</name>
    <dbReference type="NCBI Taxonomy" id="930991"/>
    <lineage>
        <taxon>Eukaryota</taxon>
        <taxon>Fungi</taxon>
        <taxon>Dikarya</taxon>
        <taxon>Basidiomycota</taxon>
        <taxon>Agaricomycotina</taxon>
        <taxon>Agaricomycetes</taxon>
        <taxon>Agaricomycetidae</taxon>
        <taxon>Boletales</taxon>
        <taxon>Paxilineae</taxon>
        <taxon>Paxillaceae</taxon>
        <taxon>Paxillus</taxon>
    </lineage>
</organism>
<dbReference type="Proteomes" id="UP000054538">
    <property type="component" value="Unassembled WGS sequence"/>
</dbReference>
<dbReference type="InParanoid" id="A0A0D0DAZ7"/>
<feature type="region of interest" description="Disordered" evidence="1">
    <location>
        <begin position="35"/>
        <end position="83"/>
    </location>
</feature>
<reference evidence="2 3" key="1">
    <citation type="submission" date="2014-04" db="EMBL/GenBank/DDBJ databases">
        <authorList>
            <consortium name="DOE Joint Genome Institute"/>
            <person name="Kuo A."/>
            <person name="Kohler A."/>
            <person name="Jargeat P."/>
            <person name="Nagy L.G."/>
            <person name="Floudas D."/>
            <person name="Copeland A."/>
            <person name="Barry K.W."/>
            <person name="Cichocki N."/>
            <person name="Veneault-Fourrey C."/>
            <person name="LaButti K."/>
            <person name="Lindquist E.A."/>
            <person name="Lipzen A."/>
            <person name="Lundell T."/>
            <person name="Morin E."/>
            <person name="Murat C."/>
            <person name="Sun H."/>
            <person name="Tunlid A."/>
            <person name="Henrissat B."/>
            <person name="Grigoriev I.V."/>
            <person name="Hibbett D.S."/>
            <person name="Martin F."/>
            <person name="Nordberg H.P."/>
            <person name="Cantor M.N."/>
            <person name="Hua S.X."/>
        </authorList>
    </citation>
    <scope>NUCLEOTIDE SEQUENCE [LARGE SCALE GENOMIC DNA]</scope>
    <source>
        <strain evidence="2 3">Ve08.2h10</strain>
    </source>
</reference>
<dbReference type="AlphaFoldDB" id="A0A0D0DAZ7"/>
<proteinExistence type="predicted"/>